<dbReference type="InterPro" id="IPR051915">
    <property type="entry name" value="Cellulose_Degrad_GH3"/>
</dbReference>
<dbReference type="InterPro" id="IPR017853">
    <property type="entry name" value="GH"/>
</dbReference>
<dbReference type="InterPro" id="IPR013783">
    <property type="entry name" value="Ig-like_fold"/>
</dbReference>
<dbReference type="InterPro" id="IPR026891">
    <property type="entry name" value="Fn3-like"/>
</dbReference>
<dbReference type="Pfam" id="PF01915">
    <property type="entry name" value="Glyco_hydro_3_C"/>
    <property type="match status" value="1"/>
</dbReference>
<dbReference type="Proteomes" id="UP000293568">
    <property type="component" value="Chromosome"/>
</dbReference>
<gene>
    <name evidence="4" type="ORF">ET464_18790</name>
</gene>
<feature type="domain" description="PA14" evidence="3">
    <location>
        <begin position="483"/>
        <end position="622"/>
    </location>
</feature>
<comment type="similarity">
    <text evidence="1">Belongs to the glycosyl hydrolase 3 family.</text>
</comment>
<dbReference type="GO" id="GO:0008422">
    <property type="term" value="F:beta-glucosidase activity"/>
    <property type="evidence" value="ECO:0007669"/>
    <property type="project" value="UniProtKB-ARBA"/>
</dbReference>
<dbReference type="Gene3D" id="3.40.50.1700">
    <property type="entry name" value="Glycoside hydrolase family 3 C-terminal domain"/>
    <property type="match status" value="2"/>
</dbReference>
<dbReference type="InterPro" id="IPR011658">
    <property type="entry name" value="PA14_dom"/>
</dbReference>
<dbReference type="SMART" id="SM01217">
    <property type="entry name" value="Fn3_like"/>
    <property type="match status" value="1"/>
</dbReference>
<dbReference type="Pfam" id="PF14310">
    <property type="entry name" value="Fn3-like"/>
    <property type="match status" value="1"/>
</dbReference>
<dbReference type="KEGG" id="pprt:ET464_18790"/>
<dbReference type="InterPro" id="IPR036962">
    <property type="entry name" value="Glyco_hydro_3_N_sf"/>
</dbReference>
<dbReference type="PANTHER" id="PTHR30620">
    <property type="entry name" value="PERIPLASMIC BETA-GLUCOSIDASE-RELATED"/>
    <property type="match status" value="1"/>
</dbReference>
<dbReference type="InterPro" id="IPR036881">
    <property type="entry name" value="Glyco_hydro_3_C_sf"/>
</dbReference>
<evidence type="ECO:0000256" key="2">
    <source>
        <dbReference type="ARBA" id="ARBA00022801"/>
    </source>
</evidence>
<dbReference type="Pfam" id="PF07691">
    <property type="entry name" value="PA14"/>
    <property type="match status" value="1"/>
</dbReference>
<reference evidence="4 5" key="1">
    <citation type="submission" date="2019-01" db="EMBL/GenBank/DDBJ databases">
        <title>Genome sequencing of strain FW100M-2.</title>
        <authorList>
            <person name="Heo J."/>
            <person name="Kim S.-J."/>
            <person name="Kim J.-S."/>
            <person name="Hong S.-B."/>
            <person name="Kwon S.-W."/>
        </authorList>
    </citation>
    <scope>NUCLEOTIDE SEQUENCE [LARGE SCALE GENOMIC DNA]</scope>
    <source>
        <strain evidence="4 5">FW100M-2</strain>
    </source>
</reference>
<dbReference type="PRINTS" id="PR00133">
    <property type="entry name" value="GLHYDRLASE3"/>
</dbReference>
<dbReference type="OrthoDB" id="9805821at2"/>
<dbReference type="SUPFAM" id="SSF51445">
    <property type="entry name" value="(Trans)glycosidases"/>
    <property type="match status" value="1"/>
</dbReference>
<dbReference type="GO" id="GO:0009251">
    <property type="term" value="P:glucan catabolic process"/>
    <property type="evidence" value="ECO:0007669"/>
    <property type="project" value="TreeGrafter"/>
</dbReference>
<dbReference type="AlphaFoldDB" id="A0A4P6EYD9"/>
<keyword evidence="5" id="KW-1185">Reference proteome</keyword>
<dbReference type="InterPro" id="IPR002772">
    <property type="entry name" value="Glyco_hydro_3_C"/>
</dbReference>
<dbReference type="RefSeq" id="WP_129443570.1">
    <property type="nucleotide sequence ID" value="NZ_CP035492.1"/>
</dbReference>
<name>A0A4P6EYD9_9BACL</name>
<dbReference type="InterPro" id="IPR001764">
    <property type="entry name" value="Glyco_hydro_3_N"/>
</dbReference>
<dbReference type="FunFam" id="2.60.40.10:FF:000495">
    <property type="entry name" value="Periplasmic beta-glucosidase"/>
    <property type="match status" value="1"/>
</dbReference>
<sequence length="880" mass="96545">MSQSTNSLYLNPNAPIDERVQDLLGKMTLKEKVRQLDQYFGTSFMNKTHPHMITVMADDAEIVWPKVKELIGEEGIGCIHDLYGTADVNNALQRYAVEETRLGIPILFSEEALHGLLRPGFTVFPHAISMASTFNPGIVRQIGAGIAAETRSYGIHESFGPVLDIARDPRWGRVEETFGEDTYLTGRMGVAMIQGMQGDDLASDRTIIAEPKHFAVHGIPESGLNQSHATVGLNDVIAYHLPVFEDAFVEGGAINAMCAYNSIDGVPVASDASLLTDVLRGQWNMPGFVRSDLGAIARLQHAHQTAATDKEAIRQALEAGVDMQYYDYPNEHYQALIAEMIESGEISRETLDTAVGRVLKVKFMLGLFENPYTDPNLSKTVVRSKAHGQLALQAARESIVLLKNDQLLPLNKDVPSVAVIGPSADTARLGDYTPYIEGFKPVTLLDGIKKLVSPSTKVLYAKGTGILADELTAIPADCLFDDAGNNGLLGQYFNNPNCEGDPVLSRVDTGIRFNWVITKPDERIESFHFSVRWTGKLVPKTDFSGYIGTVSQDSMRLWLDGELIVDGWGSGHPATKQVPVELKAGESYAIRVEYWKDTNGVDVMLGWRSEKEDFQEAVRIASEADVAIVALGDSERTCGEGVDRSGLDLQPNQLELLQAIHATGTPVVLVLQNGRPVTLGWESRHIPAIVEAWYAGENGGDAIAEILFGDYNPAGRLPVSFPATLGQIPVHYNRRRGGQKQYMEGGNRPLYPFGHGLSYTTFEYGGLKLSETSIHADGTVDVSFDVTNTGSRDGDEVVQLYVSDLVSSVALPDKSLRHFRRIHLKAGETASVHFTLTSKDLRLLNRRLEWVVEPGEFRILVGSSSEHIRLTGDLTVTKEQ</sequence>
<evidence type="ECO:0000313" key="5">
    <source>
        <dbReference type="Proteomes" id="UP000293568"/>
    </source>
</evidence>
<dbReference type="PANTHER" id="PTHR30620:SF123">
    <property type="entry name" value="BETA-XYLOSIDASE"/>
    <property type="match status" value="1"/>
</dbReference>
<keyword evidence="2" id="KW-0378">Hydrolase</keyword>
<dbReference type="EMBL" id="CP035492">
    <property type="protein sequence ID" value="QAY68112.1"/>
    <property type="molecule type" value="Genomic_DNA"/>
</dbReference>
<protein>
    <submittedName>
        <fullName evidence="4">Beta-glucosidase</fullName>
    </submittedName>
</protein>
<evidence type="ECO:0000259" key="3">
    <source>
        <dbReference type="PROSITE" id="PS51820"/>
    </source>
</evidence>
<dbReference type="Gene3D" id="2.60.40.10">
    <property type="entry name" value="Immunoglobulins"/>
    <property type="match status" value="1"/>
</dbReference>
<dbReference type="PROSITE" id="PS51820">
    <property type="entry name" value="PA14"/>
    <property type="match status" value="1"/>
</dbReference>
<dbReference type="SUPFAM" id="SSF52279">
    <property type="entry name" value="Beta-D-glucan exohydrolase, C-terminal domain"/>
    <property type="match status" value="1"/>
</dbReference>
<proteinExistence type="inferred from homology"/>
<organism evidence="4 5">
    <name type="scientific">Paenibacillus protaetiae</name>
    <dbReference type="NCBI Taxonomy" id="2509456"/>
    <lineage>
        <taxon>Bacteria</taxon>
        <taxon>Bacillati</taxon>
        <taxon>Bacillota</taxon>
        <taxon>Bacilli</taxon>
        <taxon>Bacillales</taxon>
        <taxon>Paenibacillaceae</taxon>
        <taxon>Paenibacillus</taxon>
    </lineage>
</organism>
<dbReference type="InterPro" id="IPR037524">
    <property type="entry name" value="PA14/GLEYA"/>
</dbReference>
<accession>A0A4P6EYD9</accession>
<evidence type="ECO:0000256" key="1">
    <source>
        <dbReference type="ARBA" id="ARBA00005336"/>
    </source>
</evidence>
<dbReference type="Gene3D" id="3.20.20.300">
    <property type="entry name" value="Glycoside hydrolase, family 3, N-terminal domain"/>
    <property type="match status" value="1"/>
</dbReference>
<dbReference type="SMART" id="SM00758">
    <property type="entry name" value="PA14"/>
    <property type="match status" value="1"/>
</dbReference>
<evidence type="ECO:0000313" key="4">
    <source>
        <dbReference type="EMBL" id="QAY68112.1"/>
    </source>
</evidence>
<dbReference type="Pfam" id="PF00933">
    <property type="entry name" value="Glyco_hydro_3"/>
    <property type="match status" value="1"/>
</dbReference>